<dbReference type="AlphaFoldDB" id="A0AAN7EIE3"/>
<evidence type="ECO:0000256" key="4">
    <source>
        <dbReference type="ARBA" id="ARBA00022801"/>
    </source>
</evidence>
<comment type="similarity">
    <text evidence="1">Belongs to the peptidase A1 family.</text>
</comment>
<feature type="chain" id="PRO_5042830994" description="Peptidase A1 domain-containing protein" evidence="6">
    <location>
        <begin position="25"/>
        <end position="474"/>
    </location>
</feature>
<evidence type="ECO:0000259" key="7">
    <source>
        <dbReference type="PROSITE" id="PS51767"/>
    </source>
</evidence>
<reference evidence="8 9" key="1">
    <citation type="journal article" date="2023" name="G3 (Bethesda)">
        <title>A haplotype-resolved chromosome-scale genome for Quercus rubra L. provides insights into the genetics of adaptive traits for red oak species.</title>
        <authorList>
            <person name="Kapoor B."/>
            <person name="Jenkins J."/>
            <person name="Schmutz J."/>
            <person name="Zhebentyayeva T."/>
            <person name="Kuelheim C."/>
            <person name="Coggeshall M."/>
            <person name="Heim C."/>
            <person name="Lasky J.R."/>
            <person name="Leites L."/>
            <person name="Islam-Faridi N."/>
            <person name="Romero-Severson J."/>
            <person name="DeLeo V.L."/>
            <person name="Lucas S.M."/>
            <person name="Lazic D."/>
            <person name="Gailing O."/>
            <person name="Carlson J."/>
            <person name="Staton M."/>
        </authorList>
    </citation>
    <scope>NUCLEOTIDE SEQUENCE [LARGE SCALE GENOMIC DNA]</scope>
    <source>
        <strain evidence="8">Pseudo-F2</strain>
    </source>
</reference>
<dbReference type="InterPro" id="IPR051708">
    <property type="entry name" value="Plant_Aspart_Prot_A1"/>
</dbReference>
<evidence type="ECO:0000256" key="2">
    <source>
        <dbReference type="ARBA" id="ARBA00022670"/>
    </source>
</evidence>
<evidence type="ECO:0000313" key="8">
    <source>
        <dbReference type="EMBL" id="KAK4571984.1"/>
    </source>
</evidence>
<keyword evidence="5" id="KW-0325">Glycoprotein</keyword>
<evidence type="ECO:0000256" key="6">
    <source>
        <dbReference type="SAM" id="SignalP"/>
    </source>
</evidence>
<dbReference type="CDD" id="cd05476">
    <property type="entry name" value="pepsin_A_like_plant"/>
    <property type="match status" value="1"/>
</dbReference>
<dbReference type="InterPro" id="IPR033121">
    <property type="entry name" value="PEPTIDASE_A1"/>
</dbReference>
<dbReference type="Pfam" id="PF14543">
    <property type="entry name" value="TAXi_N"/>
    <property type="match status" value="1"/>
</dbReference>
<feature type="signal peptide" evidence="6">
    <location>
        <begin position="1"/>
        <end position="24"/>
    </location>
</feature>
<keyword evidence="9" id="KW-1185">Reference proteome</keyword>
<proteinExistence type="inferred from homology"/>
<feature type="domain" description="Peptidase A1" evidence="7">
    <location>
        <begin position="39"/>
        <end position="385"/>
    </location>
</feature>
<dbReference type="Gene3D" id="2.40.70.10">
    <property type="entry name" value="Acid Proteases"/>
    <property type="match status" value="2"/>
</dbReference>
<evidence type="ECO:0000256" key="5">
    <source>
        <dbReference type="ARBA" id="ARBA00023180"/>
    </source>
</evidence>
<keyword evidence="2" id="KW-0645">Protease</keyword>
<dbReference type="InterPro" id="IPR032799">
    <property type="entry name" value="TAXi_C"/>
</dbReference>
<dbReference type="SUPFAM" id="SSF50630">
    <property type="entry name" value="Acid proteases"/>
    <property type="match status" value="1"/>
</dbReference>
<keyword evidence="4" id="KW-0378">Hydrolase</keyword>
<evidence type="ECO:0000256" key="1">
    <source>
        <dbReference type="ARBA" id="ARBA00007447"/>
    </source>
</evidence>
<protein>
    <recommendedName>
        <fullName evidence="7">Peptidase A1 domain-containing protein</fullName>
    </recommendedName>
</protein>
<keyword evidence="6" id="KW-0732">Signal</keyword>
<dbReference type="Proteomes" id="UP001324115">
    <property type="component" value="Unassembled WGS sequence"/>
</dbReference>
<evidence type="ECO:0000256" key="3">
    <source>
        <dbReference type="ARBA" id="ARBA00022750"/>
    </source>
</evidence>
<keyword evidence="3" id="KW-0064">Aspartyl protease</keyword>
<dbReference type="PANTHER" id="PTHR47967:SF39">
    <property type="entry name" value="ASPARTYL PROTEASE FAMILY PROTEIN, PUTATIVE-RELATED"/>
    <property type="match status" value="1"/>
</dbReference>
<dbReference type="InterPro" id="IPR032861">
    <property type="entry name" value="TAXi_N"/>
</dbReference>
<dbReference type="InterPro" id="IPR034161">
    <property type="entry name" value="Pepsin-like_plant"/>
</dbReference>
<dbReference type="PROSITE" id="PS51767">
    <property type="entry name" value="PEPTIDASE_A1"/>
    <property type="match status" value="1"/>
</dbReference>
<dbReference type="EMBL" id="JAXUIC010000009">
    <property type="protein sequence ID" value="KAK4571984.1"/>
    <property type="molecule type" value="Genomic_DNA"/>
</dbReference>
<dbReference type="GO" id="GO:0004190">
    <property type="term" value="F:aspartic-type endopeptidase activity"/>
    <property type="evidence" value="ECO:0007669"/>
    <property type="project" value="UniProtKB-KW"/>
</dbReference>
<dbReference type="GO" id="GO:0005576">
    <property type="term" value="C:extracellular region"/>
    <property type="evidence" value="ECO:0007669"/>
    <property type="project" value="TreeGrafter"/>
</dbReference>
<gene>
    <name evidence="8" type="ORF">RGQ29_030398</name>
</gene>
<name>A0AAN7EIE3_QUERU</name>
<dbReference type="PANTHER" id="PTHR47967">
    <property type="entry name" value="OS07G0603500 PROTEIN-RELATED"/>
    <property type="match status" value="1"/>
</dbReference>
<organism evidence="8 9">
    <name type="scientific">Quercus rubra</name>
    <name type="common">Northern red oak</name>
    <name type="synonym">Quercus borealis</name>
    <dbReference type="NCBI Taxonomy" id="3512"/>
    <lineage>
        <taxon>Eukaryota</taxon>
        <taxon>Viridiplantae</taxon>
        <taxon>Streptophyta</taxon>
        <taxon>Embryophyta</taxon>
        <taxon>Tracheophyta</taxon>
        <taxon>Spermatophyta</taxon>
        <taxon>Magnoliopsida</taxon>
        <taxon>eudicotyledons</taxon>
        <taxon>Gunneridae</taxon>
        <taxon>Pentapetalae</taxon>
        <taxon>rosids</taxon>
        <taxon>fabids</taxon>
        <taxon>Fagales</taxon>
        <taxon>Fagaceae</taxon>
        <taxon>Quercus</taxon>
    </lineage>
</organism>
<dbReference type="Pfam" id="PF14541">
    <property type="entry name" value="TAXi_C"/>
    <property type="match status" value="1"/>
</dbReference>
<dbReference type="InterPro" id="IPR021109">
    <property type="entry name" value="Peptidase_aspartic_dom_sf"/>
</dbReference>
<evidence type="ECO:0000313" key="9">
    <source>
        <dbReference type="Proteomes" id="UP001324115"/>
    </source>
</evidence>
<comment type="caution">
    <text evidence="8">The sequence shown here is derived from an EMBL/GenBank/DDBJ whole genome shotgun (WGS) entry which is preliminary data.</text>
</comment>
<dbReference type="GO" id="GO:0006508">
    <property type="term" value="P:proteolysis"/>
    <property type="evidence" value="ECO:0007669"/>
    <property type="project" value="UniProtKB-KW"/>
</dbReference>
<sequence length="474" mass="52670">MASGVIFHPCFLLSYYLIGLLVTAHNVPQAQLTPHKGQHLMKVSIGTPPVDIYGTADTGSNLVWTPCVPCNDNCFKQIHPLFDPKKSSTYSEISCHSEKCHQIWDNGHYCSPQNSCNYASGYSSGLSQGVLANEKATITSTSGQVVSLDIAFGCGHNNTLRSDVQATIGLGSGPLSFVSQIGSKRFSYCLLPYGTEYTDPIITSKISFGNGSEVVGDGVVSTPFVAGDQYFVTLEGISVGDTCVSFNSSGKVSKGNMCIDSGSPILALPPDFYNRLEVEVKKQVSIDPIKDDPNLGTRLCYRTKITNENGPVLTVHFEGADVELKPIQTFNQPLKEYEYYCFGITNTANTELAYMGDHYQGIYGNYVQANFLIGFDLETRMIHFTFKPFPSTRKRERESQRKKELSHENREIVQNFDRTTRKADLAEIVQSFDRQDRPPRSLRSREAPRQSRSARCFARLQPLIEPRKCLCFCI</sequence>
<accession>A0AAN7EIE3</accession>